<dbReference type="InParanoid" id="E4Y1E6"/>
<dbReference type="PROSITE" id="PS50011">
    <property type="entry name" value="PROTEIN_KINASE_DOM"/>
    <property type="match status" value="1"/>
</dbReference>
<dbReference type="Gene3D" id="1.10.510.10">
    <property type="entry name" value="Transferase(Phosphotransferase) domain 1"/>
    <property type="match status" value="1"/>
</dbReference>
<reference evidence="2" key="1">
    <citation type="journal article" date="2010" name="Science">
        <title>Plasticity of animal genome architecture unmasked by rapid evolution of a pelagic tunicate.</title>
        <authorList>
            <person name="Denoeud F."/>
            <person name="Henriet S."/>
            <person name="Mungpakdee S."/>
            <person name="Aury J.M."/>
            <person name="Da Silva C."/>
            <person name="Brinkmann H."/>
            <person name="Mikhaleva J."/>
            <person name="Olsen L.C."/>
            <person name="Jubin C."/>
            <person name="Canestro C."/>
            <person name="Bouquet J.M."/>
            <person name="Danks G."/>
            <person name="Poulain J."/>
            <person name="Campsteijn C."/>
            <person name="Adamski M."/>
            <person name="Cross I."/>
            <person name="Yadetie F."/>
            <person name="Muffato M."/>
            <person name="Louis A."/>
            <person name="Butcher S."/>
            <person name="Tsagkogeorga G."/>
            <person name="Konrad A."/>
            <person name="Singh S."/>
            <person name="Jensen M.F."/>
            <person name="Cong E.H."/>
            <person name="Eikeseth-Otteraa H."/>
            <person name="Noel B."/>
            <person name="Anthouard V."/>
            <person name="Porcel B.M."/>
            <person name="Kachouri-Lafond R."/>
            <person name="Nishino A."/>
            <person name="Ugolini M."/>
            <person name="Chourrout P."/>
            <person name="Nishida H."/>
            <person name="Aasland R."/>
            <person name="Huzurbazar S."/>
            <person name="Westhof E."/>
            <person name="Delsuc F."/>
            <person name="Lehrach H."/>
            <person name="Reinhardt R."/>
            <person name="Weissenbach J."/>
            <person name="Roy S.W."/>
            <person name="Artiguenave F."/>
            <person name="Postlethwait J.H."/>
            <person name="Manak J.R."/>
            <person name="Thompson E.M."/>
            <person name="Jaillon O."/>
            <person name="Du Pasquier L."/>
            <person name="Boudinot P."/>
            <person name="Liberles D.A."/>
            <person name="Volff J.N."/>
            <person name="Philippe H."/>
            <person name="Lenhard B."/>
            <person name="Roest Crollius H."/>
            <person name="Wincker P."/>
            <person name="Chourrout D."/>
        </authorList>
    </citation>
    <scope>NUCLEOTIDE SEQUENCE [LARGE SCALE GENOMIC DNA]</scope>
</reference>
<sequence length="364" mass="42068">MITEFLWLTALTLNKDEKEALRGEINEWMKLFLPKLERESTRTEKCRLVASVERHQFGNDENAGYWRFCKFVGKKGIIFRENQTQLEEFEATSFQKKILDRNPNLSNVFIGRSEIKEENGKWKLENELKERIISEGVEAIVFREKFGKDEMAVRIQIFDPFLFSQKFGADLIKFKTHLISDFGKATDYEYRKDQKNNEASVVPIHENIVRHFANIEIFDSGDKNEEDCLGWITIMEKCDGNLRTKLENDNLELEERKKIAKGLKSGFEYLKKIGIFHKDRKLENLLMIGEVAKICDFGVVSEYSGRKSYRNLGYSKRGSKYRNEGALFAGTPGFAGQFQIGGVSLDDTDCIFYICFAIGKLAGL</sequence>
<name>E4Y1E6_OIKDI</name>
<dbReference type="GO" id="GO:0005737">
    <property type="term" value="C:cytoplasm"/>
    <property type="evidence" value="ECO:0007669"/>
    <property type="project" value="TreeGrafter"/>
</dbReference>
<evidence type="ECO:0000313" key="2">
    <source>
        <dbReference type="EMBL" id="CBY15690.1"/>
    </source>
</evidence>
<gene>
    <name evidence="2" type="ORF">GSOID_T00013996001</name>
</gene>
<protein>
    <recommendedName>
        <fullName evidence="1">Protein kinase domain-containing protein</fullName>
    </recommendedName>
</protein>
<dbReference type="OrthoDB" id="20524at2759"/>
<dbReference type="InterPro" id="IPR011009">
    <property type="entry name" value="Kinase-like_dom_sf"/>
</dbReference>
<dbReference type="PANTHER" id="PTHR44167:SF24">
    <property type="entry name" value="SERINE_THREONINE-PROTEIN KINASE CHK2"/>
    <property type="match status" value="1"/>
</dbReference>
<dbReference type="GO" id="GO:0044773">
    <property type="term" value="P:mitotic DNA damage checkpoint signaling"/>
    <property type="evidence" value="ECO:0007669"/>
    <property type="project" value="TreeGrafter"/>
</dbReference>
<evidence type="ECO:0000313" key="3">
    <source>
        <dbReference type="Proteomes" id="UP000001307"/>
    </source>
</evidence>
<dbReference type="InterPro" id="IPR000719">
    <property type="entry name" value="Prot_kinase_dom"/>
</dbReference>
<proteinExistence type="predicted"/>
<feature type="domain" description="Protein kinase" evidence="1">
    <location>
        <begin position="127"/>
        <end position="364"/>
    </location>
</feature>
<dbReference type="SMART" id="SM00220">
    <property type="entry name" value="S_TKc"/>
    <property type="match status" value="1"/>
</dbReference>
<dbReference type="EMBL" id="FN653613">
    <property type="protein sequence ID" value="CBY15690.1"/>
    <property type="molecule type" value="Genomic_DNA"/>
</dbReference>
<dbReference type="GO" id="GO:0004674">
    <property type="term" value="F:protein serine/threonine kinase activity"/>
    <property type="evidence" value="ECO:0007669"/>
    <property type="project" value="TreeGrafter"/>
</dbReference>
<evidence type="ECO:0000259" key="1">
    <source>
        <dbReference type="PROSITE" id="PS50011"/>
    </source>
</evidence>
<dbReference type="GO" id="GO:0005524">
    <property type="term" value="F:ATP binding"/>
    <property type="evidence" value="ECO:0007669"/>
    <property type="project" value="InterPro"/>
</dbReference>
<dbReference type="PANTHER" id="PTHR44167">
    <property type="entry name" value="OVARIAN-SPECIFIC SERINE/THREONINE-PROTEIN KINASE LOK-RELATED"/>
    <property type="match status" value="1"/>
</dbReference>
<keyword evidence="3" id="KW-1185">Reference proteome</keyword>
<dbReference type="GO" id="GO:0005634">
    <property type="term" value="C:nucleus"/>
    <property type="evidence" value="ECO:0007669"/>
    <property type="project" value="TreeGrafter"/>
</dbReference>
<dbReference type="AlphaFoldDB" id="E4Y1E6"/>
<dbReference type="Pfam" id="PF00069">
    <property type="entry name" value="Pkinase"/>
    <property type="match status" value="1"/>
</dbReference>
<organism evidence="2">
    <name type="scientific">Oikopleura dioica</name>
    <name type="common">Tunicate</name>
    <dbReference type="NCBI Taxonomy" id="34765"/>
    <lineage>
        <taxon>Eukaryota</taxon>
        <taxon>Metazoa</taxon>
        <taxon>Chordata</taxon>
        <taxon>Tunicata</taxon>
        <taxon>Appendicularia</taxon>
        <taxon>Copelata</taxon>
        <taxon>Oikopleuridae</taxon>
        <taxon>Oikopleura</taxon>
    </lineage>
</organism>
<dbReference type="SUPFAM" id="SSF56112">
    <property type="entry name" value="Protein kinase-like (PK-like)"/>
    <property type="match status" value="1"/>
</dbReference>
<dbReference type="Proteomes" id="UP000001307">
    <property type="component" value="Unassembled WGS sequence"/>
</dbReference>
<accession>E4Y1E6</accession>